<sequence length="122" mass="13817">MAFETEFAFELPKGYVDESGTLHRQGIMRLATAADEILPMRDPRVQQNPGYLTIILLSRVVTKLGDLRAIDTKVIEKLFTADLMFLQDMYQRINQMEAPYISAVCPKCGHGFNTEINFMGQA</sequence>
<dbReference type="Proteomes" id="UP000253034">
    <property type="component" value="Unassembled WGS sequence"/>
</dbReference>
<dbReference type="AlphaFoldDB" id="A0A369APR4"/>
<comment type="caution">
    <text evidence="1">The sequence shown here is derived from an EMBL/GenBank/DDBJ whole genome shotgun (WGS) entry which is preliminary data.</text>
</comment>
<proteinExistence type="predicted"/>
<keyword evidence="2" id="KW-1185">Reference proteome</keyword>
<accession>A0A369APR4</accession>
<gene>
    <name evidence="1" type="ORF">DFR58_1258</name>
</gene>
<name>A0A369APR4_9FIRM</name>
<protein>
    <recommendedName>
        <fullName evidence="3">Tail assembly chaperone E/41/14-like protein</fullName>
    </recommendedName>
</protein>
<dbReference type="OrthoDB" id="9802230at2"/>
<dbReference type="RefSeq" id="WP_114299116.1">
    <property type="nucleotide sequence ID" value="NZ_QPJT01000025.1"/>
</dbReference>
<evidence type="ECO:0000313" key="1">
    <source>
        <dbReference type="EMBL" id="RCX11362.1"/>
    </source>
</evidence>
<reference evidence="1 2" key="1">
    <citation type="submission" date="2018-07" db="EMBL/GenBank/DDBJ databases">
        <title>Genomic Encyclopedia of Type Strains, Phase IV (KMG-IV): sequencing the most valuable type-strain genomes for metagenomic binning, comparative biology and taxonomic classification.</title>
        <authorList>
            <person name="Goeker M."/>
        </authorList>
    </citation>
    <scope>NUCLEOTIDE SEQUENCE [LARGE SCALE GENOMIC DNA]</scope>
    <source>
        <strain evidence="1 2">DSM 27016</strain>
    </source>
</reference>
<dbReference type="EMBL" id="QPJT01000025">
    <property type="protein sequence ID" value="RCX11362.1"/>
    <property type="molecule type" value="Genomic_DNA"/>
</dbReference>
<evidence type="ECO:0000313" key="2">
    <source>
        <dbReference type="Proteomes" id="UP000253034"/>
    </source>
</evidence>
<organism evidence="1 2">
    <name type="scientific">Anaerobacterium chartisolvens</name>
    <dbReference type="NCBI Taxonomy" id="1297424"/>
    <lineage>
        <taxon>Bacteria</taxon>
        <taxon>Bacillati</taxon>
        <taxon>Bacillota</taxon>
        <taxon>Clostridia</taxon>
        <taxon>Eubacteriales</taxon>
        <taxon>Oscillospiraceae</taxon>
        <taxon>Anaerobacterium</taxon>
    </lineage>
</organism>
<evidence type="ECO:0008006" key="3">
    <source>
        <dbReference type="Google" id="ProtNLM"/>
    </source>
</evidence>